<dbReference type="Pfam" id="PF12697">
    <property type="entry name" value="Abhydrolase_6"/>
    <property type="match status" value="1"/>
</dbReference>
<dbReference type="EMBL" id="KZ084086">
    <property type="protein sequence ID" value="OSD08611.1"/>
    <property type="molecule type" value="Genomic_DNA"/>
</dbReference>
<proteinExistence type="predicted"/>
<accession>A0A1Y2J810</accession>
<protein>
    <recommendedName>
        <fullName evidence="1">AB hydrolase-1 domain-containing protein</fullName>
    </recommendedName>
</protein>
<keyword evidence="3" id="KW-1185">Reference proteome</keyword>
<name>A0A1Y2J810_TRAC3</name>
<feature type="domain" description="AB hydrolase-1" evidence="1">
    <location>
        <begin position="27"/>
        <end position="345"/>
    </location>
</feature>
<dbReference type="InterPro" id="IPR029058">
    <property type="entry name" value="AB_hydrolase_fold"/>
</dbReference>
<gene>
    <name evidence="2" type="ORF">PYCCODRAFT_1448798</name>
</gene>
<organism evidence="2 3">
    <name type="scientific">Trametes coccinea (strain BRFM310)</name>
    <name type="common">Pycnoporus coccineus</name>
    <dbReference type="NCBI Taxonomy" id="1353009"/>
    <lineage>
        <taxon>Eukaryota</taxon>
        <taxon>Fungi</taxon>
        <taxon>Dikarya</taxon>
        <taxon>Basidiomycota</taxon>
        <taxon>Agaricomycotina</taxon>
        <taxon>Agaricomycetes</taxon>
        <taxon>Polyporales</taxon>
        <taxon>Polyporaceae</taxon>
        <taxon>Trametes</taxon>
    </lineage>
</organism>
<dbReference type="AlphaFoldDB" id="A0A1Y2J810"/>
<evidence type="ECO:0000313" key="3">
    <source>
        <dbReference type="Proteomes" id="UP000193067"/>
    </source>
</evidence>
<reference evidence="2 3" key="1">
    <citation type="journal article" date="2015" name="Biotechnol. Biofuels">
        <title>Enhanced degradation of softwood versus hardwood by the white-rot fungus Pycnoporus coccineus.</title>
        <authorList>
            <person name="Couturier M."/>
            <person name="Navarro D."/>
            <person name="Chevret D."/>
            <person name="Henrissat B."/>
            <person name="Piumi F."/>
            <person name="Ruiz-Duenas F.J."/>
            <person name="Martinez A.T."/>
            <person name="Grigoriev I.V."/>
            <person name="Riley R."/>
            <person name="Lipzen A."/>
            <person name="Berrin J.G."/>
            <person name="Master E.R."/>
            <person name="Rosso M.N."/>
        </authorList>
    </citation>
    <scope>NUCLEOTIDE SEQUENCE [LARGE SCALE GENOMIC DNA]</scope>
    <source>
        <strain evidence="2 3">BRFM310</strain>
    </source>
</reference>
<dbReference type="SUPFAM" id="SSF53474">
    <property type="entry name" value="alpha/beta-Hydrolases"/>
    <property type="match status" value="1"/>
</dbReference>
<evidence type="ECO:0000259" key="1">
    <source>
        <dbReference type="Pfam" id="PF12697"/>
    </source>
</evidence>
<dbReference type="Proteomes" id="UP000193067">
    <property type="component" value="Unassembled WGS sequence"/>
</dbReference>
<dbReference type="OrthoDB" id="5311491at2759"/>
<sequence>MATDTGTALRATHDTGVPQGSSDYTTLVLIHGYRWQPAIFKRLLPFACKFNTRIVLLARRDYPGASPYTDHERATITRLYNSPRSPTTEVEMAAILTAHGRDVYDFLVDYVAHERIPPAKGCQGGIILVGWSLGATSITALLANLKSYPVGAVSLDTYVRRVILYETSHIFYAHPYPPECYQPLHDLSLSPEDGMTLFDRWLSSHFTHGDIWADGPSALAMRTADPEPPSLFATFTAEDLAELTYTPPAAPTGSDHQLMIAGMTHGTYGKLKDAAFFPDEPGDAIPWPELEVRMLWGDKSFWESPWGVYLLSRELEEAKKEGRRTRDIELVRFKGANHFAHWIVPEKTLAAFLSNDVEVS</sequence>
<dbReference type="Gene3D" id="3.40.50.1820">
    <property type="entry name" value="alpha/beta hydrolase"/>
    <property type="match status" value="1"/>
</dbReference>
<evidence type="ECO:0000313" key="2">
    <source>
        <dbReference type="EMBL" id="OSD08611.1"/>
    </source>
</evidence>
<dbReference type="InterPro" id="IPR000073">
    <property type="entry name" value="AB_hydrolase_1"/>
</dbReference>